<gene>
    <name evidence="4" type="ORF">HNE05_03645</name>
</gene>
<dbReference type="InterPro" id="IPR050832">
    <property type="entry name" value="Bact_Acetyltransf"/>
</dbReference>
<dbReference type="RefSeq" id="WP_173204332.1">
    <property type="nucleotide sequence ID" value="NZ_CP053697.2"/>
</dbReference>
<evidence type="ECO:0000256" key="2">
    <source>
        <dbReference type="ARBA" id="ARBA00023315"/>
    </source>
</evidence>
<dbReference type="EMBL" id="CP053697">
    <property type="protein sequence ID" value="QKE62489.1"/>
    <property type="molecule type" value="Genomic_DNA"/>
</dbReference>
<dbReference type="Pfam" id="PF00583">
    <property type="entry name" value="Acetyltransf_1"/>
    <property type="match status" value="1"/>
</dbReference>
<reference evidence="4" key="1">
    <citation type="submission" date="2020-07" db="EMBL/GenBank/DDBJ databases">
        <title>Nitrate ammonifying Pseudomonas campi sp. nov. isolated from German agricultural grassland.</title>
        <authorList>
            <person name="Timsy T."/>
            <person name="Ulrich A."/>
            <person name="Spanner T."/>
            <person name="Foesel B."/>
            <person name="Kolb S."/>
            <person name="Horn M.A."/>
            <person name="Behrendt U."/>
        </authorList>
    </citation>
    <scope>NUCLEOTIDE SEQUENCE</scope>
    <source>
        <strain evidence="4">S1-A32-2</strain>
    </source>
</reference>
<name>A0A6M8FES8_9GAMM</name>
<dbReference type="PROSITE" id="PS51186">
    <property type="entry name" value="GNAT"/>
    <property type="match status" value="1"/>
</dbReference>
<proteinExistence type="predicted"/>
<protein>
    <submittedName>
        <fullName evidence="4">GNAT family N-acetyltransferase</fullName>
    </submittedName>
</protein>
<dbReference type="KEGG" id="pcam:HNE05_03645"/>
<sequence length="152" mass="16823">MTRIQQARPSDVPTLLPLVADYWSFEGISEFEQERVATQLIRLLSNPDLGAGWIAIVDGIAVGYLLAVHVFSLEYLGLTAEVDEFFVSSSQRGSGIGAELLKNAESEFIRRGCTTISLQLSRSNNSARKFYHSLGYTERSGYELLDKVLGNC</sequence>
<dbReference type="CDD" id="cd04301">
    <property type="entry name" value="NAT_SF"/>
    <property type="match status" value="1"/>
</dbReference>
<evidence type="ECO:0000256" key="1">
    <source>
        <dbReference type="ARBA" id="ARBA00022679"/>
    </source>
</evidence>
<keyword evidence="2" id="KW-0012">Acyltransferase</keyword>
<evidence type="ECO:0000313" key="4">
    <source>
        <dbReference type="EMBL" id="QKE62489.1"/>
    </source>
</evidence>
<dbReference type="InterPro" id="IPR000182">
    <property type="entry name" value="GNAT_dom"/>
</dbReference>
<dbReference type="GO" id="GO:0016747">
    <property type="term" value="F:acyltransferase activity, transferring groups other than amino-acyl groups"/>
    <property type="evidence" value="ECO:0007669"/>
    <property type="project" value="InterPro"/>
</dbReference>
<dbReference type="PANTHER" id="PTHR43877:SF2">
    <property type="entry name" value="AMINOALKYLPHOSPHONATE N-ACETYLTRANSFERASE-RELATED"/>
    <property type="match status" value="1"/>
</dbReference>
<dbReference type="InterPro" id="IPR016181">
    <property type="entry name" value="Acyl_CoA_acyltransferase"/>
</dbReference>
<accession>A0A6M8FES8</accession>
<keyword evidence="5" id="KW-1185">Reference proteome</keyword>
<feature type="domain" description="N-acetyltransferase" evidence="3">
    <location>
        <begin position="2"/>
        <end position="150"/>
    </location>
</feature>
<dbReference type="AlphaFoldDB" id="A0A6M8FES8"/>
<dbReference type="PANTHER" id="PTHR43877">
    <property type="entry name" value="AMINOALKYLPHOSPHONATE N-ACETYLTRANSFERASE-RELATED-RELATED"/>
    <property type="match status" value="1"/>
</dbReference>
<evidence type="ECO:0000259" key="3">
    <source>
        <dbReference type="PROSITE" id="PS51186"/>
    </source>
</evidence>
<keyword evidence="1" id="KW-0808">Transferase</keyword>
<organism evidence="4 5">
    <name type="scientific">Aquipseudomonas campi</name>
    <dbReference type="NCBI Taxonomy" id="2731681"/>
    <lineage>
        <taxon>Bacteria</taxon>
        <taxon>Pseudomonadati</taxon>
        <taxon>Pseudomonadota</taxon>
        <taxon>Gammaproteobacteria</taxon>
        <taxon>Pseudomonadales</taxon>
        <taxon>Pseudomonadaceae</taxon>
        <taxon>Aquipseudomonas</taxon>
    </lineage>
</organism>
<evidence type="ECO:0000313" key="5">
    <source>
        <dbReference type="Proteomes" id="UP000501379"/>
    </source>
</evidence>
<dbReference type="Gene3D" id="3.40.630.30">
    <property type="match status" value="1"/>
</dbReference>
<dbReference type="SUPFAM" id="SSF55729">
    <property type="entry name" value="Acyl-CoA N-acyltransferases (Nat)"/>
    <property type="match status" value="1"/>
</dbReference>
<dbReference type="Proteomes" id="UP000501379">
    <property type="component" value="Chromosome"/>
</dbReference>